<dbReference type="CDD" id="cd16985">
    <property type="entry name" value="ANTH_N_AP180"/>
    <property type="match status" value="1"/>
</dbReference>
<dbReference type="GO" id="GO:0005545">
    <property type="term" value="F:1-phosphatidylinositol binding"/>
    <property type="evidence" value="ECO:0007669"/>
    <property type="project" value="InterPro"/>
</dbReference>
<name>A0A9Q0LZ01_BLOTA</name>
<feature type="region of interest" description="Disordered" evidence="2">
    <location>
        <begin position="950"/>
        <end position="979"/>
    </location>
</feature>
<feature type="region of interest" description="Disordered" evidence="2">
    <location>
        <begin position="695"/>
        <end position="720"/>
    </location>
</feature>
<dbReference type="InterPro" id="IPR014712">
    <property type="entry name" value="ANTH_dom_sf"/>
</dbReference>
<reference evidence="4" key="1">
    <citation type="submission" date="2022-12" db="EMBL/GenBank/DDBJ databases">
        <title>Genome assemblies of Blomia tropicalis.</title>
        <authorList>
            <person name="Cui Y."/>
        </authorList>
    </citation>
    <scope>NUCLEOTIDE SEQUENCE</scope>
    <source>
        <tissue evidence="4">Adult mites</tissue>
    </source>
</reference>
<proteinExistence type="inferred from homology"/>
<dbReference type="FunFam" id="1.25.40.90:FF:000017">
    <property type="entry name" value="Phosphatidylinositol-binding clathrin assembly protein LAP"/>
    <property type="match status" value="1"/>
</dbReference>
<dbReference type="GO" id="GO:0005546">
    <property type="term" value="F:phosphatidylinositol-4,5-bisphosphate binding"/>
    <property type="evidence" value="ECO:0007669"/>
    <property type="project" value="TreeGrafter"/>
</dbReference>
<feature type="compositionally biased region" description="Basic and acidic residues" evidence="2">
    <location>
        <begin position="629"/>
        <end position="647"/>
    </location>
</feature>
<comment type="caution">
    <text evidence="4">The sequence shown here is derived from an EMBL/GenBank/DDBJ whole genome shotgun (WGS) entry which is preliminary data.</text>
</comment>
<dbReference type="PROSITE" id="PS50942">
    <property type="entry name" value="ENTH"/>
    <property type="match status" value="1"/>
</dbReference>
<feature type="compositionally biased region" description="Polar residues" evidence="2">
    <location>
        <begin position="467"/>
        <end position="477"/>
    </location>
</feature>
<dbReference type="GO" id="GO:0072583">
    <property type="term" value="P:clathrin-dependent endocytosis"/>
    <property type="evidence" value="ECO:0007669"/>
    <property type="project" value="InterPro"/>
</dbReference>
<feature type="compositionally biased region" description="Gly residues" evidence="2">
    <location>
        <begin position="803"/>
        <end position="812"/>
    </location>
</feature>
<comment type="similarity">
    <text evidence="1">Belongs to the PICALM/SNAP91 family.</text>
</comment>
<dbReference type="GO" id="GO:0048268">
    <property type="term" value="P:clathrin coat assembly"/>
    <property type="evidence" value="ECO:0007669"/>
    <property type="project" value="InterPro"/>
</dbReference>
<dbReference type="InterPro" id="IPR011417">
    <property type="entry name" value="ANTH_dom"/>
</dbReference>
<keyword evidence="5" id="KW-1185">Reference proteome</keyword>
<evidence type="ECO:0000256" key="2">
    <source>
        <dbReference type="SAM" id="MobiDB-lite"/>
    </source>
</evidence>
<dbReference type="GO" id="GO:0005905">
    <property type="term" value="C:clathrin-coated pit"/>
    <property type="evidence" value="ECO:0007669"/>
    <property type="project" value="TreeGrafter"/>
</dbReference>
<dbReference type="GO" id="GO:0016185">
    <property type="term" value="P:synaptic vesicle budding from presynaptic endocytic zone membrane"/>
    <property type="evidence" value="ECO:0007669"/>
    <property type="project" value="TreeGrafter"/>
</dbReference>
<dbReference type="SMART" id="SM00273">
    <property type="entry name" value="ENTH"/>
    <property type="match status" value="1"/>
</dbReference>
<feature type="region of interest" description="Disordered" evidence="2">
    <location>
        <begin position="622"/>
        <end position="677"/>
    </location>
</feature>
<dbReference type="GO" id="GO:0032050">
    <property type="term" value="F:clathrin heavy chain binding"/>
    <property type="evidence" value="ECO:0007669"/>
    <property type="project" value="TreeGrafter"/>
</dbReference>
<dbReference type="SUPFAM" id="SSF48464">
    <property type="entry name" value="ENTH/VHS domain"/>
    <property type="match status" value="1"/>
</dbReference>
<dbReference type="InterPro" id="IPR013809">
    <property type="entry name" value="ENTH"/>
</dbReference>
<dbReference type="AlphaFoldDB" id="A0A9Q0LZ01"/>
<dbReference type="GO" id="GO:0098894">
    <property type="term" value="C:extrinsic component of presynaptic endocytic zone membrane"/>
    <property type="evidence" value="ECO:0007669"/>
    <property type="project" value="TreeGrafter"/>
</dbReference>
<feature type="region of interest" description="Disordered" evidence="2">
    <location>
        <begin position="779"/>
        <end position="817"/>
    </location>
</feature>
<feature type="compositionally biased region" description="Pro residues" evidence="2">
    <location>
        <begin position="484"/>
        <end position="494"/>
    </location>
</feature>
<sequence>MNTLSGQSLGDRVNAARYAISGQGLARVVCKATTEELIAPKKKHIDYLLQCTNEPNVSIPQLATLLIDRTSHSNWVVVFKGLVTIHHLMCFGNERFTQYLASSNCNFQLSNYLDKSGPKCYDMSIFIRRYAKYLNAKALSYRTVAFDFTKLKRNDSETTLRSMGTEKLVKIVPVVQQQIDALIEFDCTASDLTNGVINAAFFLLFKDLVRMFACYNEGVISLLEKYFEQQNKKLVRDTLDIYKKFLARMDGVGNFLKIAEQIGIERGEIPDLSRAPASLLEAMEQHCAHVEGKKITTTTSGSTSNGAENGQTSAIKAIEEEEKFLNQLKEKHIQEKKANNPFLSLGSGPNAPSSTAASTAATAAATTSSTSSKPSSNMFDMFGADVGNNSATSKATSDDLFTLSNDQSGGDGGGGQLGANNPFADILSAMSTTTTATTGNANATTGNNFATSDGFAAAFGSASNSNIDSTTEGGKSPTQDKRSAPPPRPQPPPSQQIAGPSPSRPPPPKGGAASPEDSTEMDAARAQARPPSRPPAPAAAASAMPTDSVQQMQQFMLMQQQCMQMLQQQQQQQGNANADGQMDPAAMMAAQMAQMQMMMAAMNVTPPTTVPVSTVNQPSVAAATAEPVVEPKSDVHPNEANSNKDVETTVAAAPDVSNESSIDLTREESSPQPPQACFDAFGDVLQPQNVSTLAHSRSMLSSGSTGVGLTPLTNTNNGNQSQLQQNYQLKTTVPTNNNLSISPHSNTTPVPSSSSSQSLLKGGDLEASLANLAQNLDINGPKGSGGFKKTGQFNQSPKSMMKTGGGVSGGNGFNNDHQTVNSMANSISVPSISSSMWNMPMSGGGGGVGIGIGGGGGGGIGVSVSPMSGMAPLGWQQPTAWTNTATNMGQPIMPIRMGGMSMQPNVQQQQQQQQTMPIPYGMRPPNMIPGAVPVLPSGVTSAKLANALANQTSPTSNMNFNNSNTTSMNQAVSDPFGAL</sequence>
<dbReference type="InterPro" id="IPR045192">
    <property type="entry name" value="AP180-like"/>
</dbReference>
<feature type="domain" description="ENTH" evidence="3">
    <location>
        <begin position="17"/>
        <end position="148"/>
    </location>
</feature>
<dbReference type="Gene3D" id="1.20.58.150">
    <property type="entry name" value="ANTH domain"/>
    <property type="match status" value="1"/>
</dbReference>
<dbReference type="InterPro" id="IPR008942">
    <property type="entry name" value="ENTH_VHS"/>
</dbReference>
<organism evidence="4 5">
    <name type="scientific">Blomia tropicalis</name>
    <name type="common">Mite</name>
    <dbReference type="NCBI Taxonomy" id="40697"/>
    <lineage>
        <taxon>Eukaryota</taxon>
        <taxon>Metazoa</taxon>
        <taxon>Ecdysozoa</taxon>
        <taxon>Arthropoda</taxon>
        <taxon>Chelicerata</taxon>
        <taxon>Arachnida</taxon>
        <taxon>Acari</taxon>
        <taxon>Acariformes</taxon>
        <taxon>Sarcoptiformes</taxon>
        <taxon>Astigmata</taxon>
        <taxon>Glycyphagoidea</taxon>
        <taxon>Echimyopodidae</taxon>
        <taxon>Blomia</taxon>
    </lineage>
</organism>
<feature type="compositionally biased region" description="Polar residues" evidence="2">
    <location>
        <begin position="695"/>
        <end position="704"/>
    </location>
</feature>
<evidence type="ECO:0000313" key="4">
    <source>
        <dbReference type="EMBL" id="KAJ6216044.1"/>
    </source>
</evidence>
<evidence type="ECO:0000259" key="3">
    <source>
        <dbReference type="PROSITE" id="PS50942"/>
    </source>
</evidence>
<accession>A0A9Q0LZ01</accession>
<feature type="region of interest" description="Disordered" evidence="2">
    <location>
        <begin position="734"/>
        <end position="760"/>
    </location>
</feature>
<feature type="compositionally biased region" description="Low complexity" evidence="2">
    <location>
        <begin position="707"/>
        <end position="719"/>
    </location>
</feature>
<dbReference type="Gene3D" id="1.25.40.90">
    <property type="match status" value="1"/>
</dbReference>
<feature type="region of interest" description="Disordered" evidence="2">
    <location>
        <begin position="339"/>
        <end position="359"/>
    </location>
</feature>
<dbReference type="EMBL" id="JAPWDV010000004">
    <property type="protein sequence ID" value="KAJ6216044.1"/>
    <property type="molecule type" value="Genomic_DNA"/>
</dbReference>
<gene>
    <name evidence="4" type="ORF">RDWZM_010544</name>
</gene>
<dbReference type="GO" id="GO:0000149">
    <property type="term" value="F:SNARE binding"/>
    <property type="evidence" value="ECO:0007669"/>
    <property type="project" value="TreeGrafter"/>
</dbReference>
<evidence type="ECO:0000256" key="1">
    <source>
        <dbReference type="ARBA" id="ARBA00008011"/>
    </source>
</evidence>
<protein>
    <recommendedName>
        <fullName evidence="3">ENTH domain-containing protein</fullName>
    </recommendedName>
</protein>
<dbReference type="PANTHER" id="PTHR22951">
    <property type="entry name" value="CLATHRIN ASSEMBLY PROTEIN"/>
    <property type="match status" value="1"/>
</dbReference>
<evidence type="ECO:0000313" key="5">
    <source>
        <dbReference type="Proteomes" id="UP001142055"/>
    </source>
</evidence>
<feature type="compositionally biased region" description="Low complexity" evidence="2">
    <location>
        <begin position="742"/>
        <end position="758"/>
    </location>
</feature>
<feature type="compositionally biased region" description="Low complexity" evidence="2">
    <location>
        <begin position="952"/>
        <end position="969"/>
    </location>
</feature>
<feature type="region of interest" description="Disordered" evidence="2">
    <location>
        <begin position="462"/>
        <end position="547"/>
    </location>
</feature>
<dbReference type="Pfam" id="PF07651">
    <property type="entry name" value="ANTH"/>
    <property type="match status" value="1"/>
</dbReference>
<dbReference type="GO" id="GO:0008021">
    <property type="term" value="C:synaptic vesicle"/>
    <property type="evidence" value="ECO:0007669"/>
    <property type="project" value="TreeGrafter"/>
</dbReference>
<dbReference type="SUPFAM" id="SSF89009">
    <property type="entry name" value="GAT-like domain"/>
    <property type="match status" value="1"/>
</dbReference>
<dbReference type="GO" id="GO:0030136">
    <property type="term" value="C:clathrin-coated vesicle"/>
    <property type="evidence" value="ECO:0007669"/>
    <property type="project" value="InterPro"/>
</dbReference>
<dbReference type="Proteomes" id="UP001142055">
    <property type="component" value="Chromosome 4"/>
</dbReference>
<dbReference type="PANTHER" id="PTHR22951:SF5">
    <property type="entry name" value="PHOSPHATIDYLINOSITOL-BINDING CLATHRIN ASSEMBLY PROTEIN LAP"/>
    <property type="match status" value="1"/>
</dbReference>